<dbReference type="EMBL" id="KN423913">
    <property type="protein sequence ID" value="KHG23115.1"/>
    <property type="molecule type" value="Genomic_DNA"/>
</dbReference>
<accession>A0A0B0PDV0</accession>
<evidence type="ECO:0000256" key="1">
    <source>
        <dbReference type="SAM" id="SignalP"/>
    </source>
</evidence>
<evidence type="ECO:0000313" key="2">
    <source>
        <dbReference type="EMBL" id="KHG23115.1"/>
    </source>
</evidence>
<keyword evidence="3" id="KW-1185">Reference proteome</keyword>
<feature type="signal peptide" evidence="1">
    <location>
        <begin position="1"/>
        <end position="25"/>
    </location>
</feature>
<feature type="chain" id="PRO_5002059329" evidence="1">
    <location>
        <begin position="26"/>
        <end position="61"/>
    </location>
</feature>
<evidence type="ECO:0000313" key="3">
    <source>
        <dbReference type="Proteomes" id="UP000032142"/>
    </source>
</evidence>
<gene>
    <name evidence="2" type="ORF">F383_30032</name>
</gene>
<name>A0A0B0PDV0_GOSAR</name>
<organism evidence="2 3">
    <name type="scientific">Gossypium arboreum</name>
    <name type="common">Tree cotton</name>
    <name type="synonym">Gossypium nanking</name>
    <dbReference type="NCBI Taxonomy" id="29729"/>
    <lineage>
        <taxon>Eukaryota</taxon>
        <taxon>Viridiplantae</taxon>
        <taxon>Streptophyta</taxon>
        <taxon>Embryophyta</taxon>
        <taxon>Tracheophyta</taxon>
        <taxon>Spermatophyta</taxon>
        <taxon>Magnoliopsida</taxon>
        <taxon>eudicotyledons</taxon>
        <taxon>Gunneridae</taxon>
        <taxon>Pentapetalae</taxon>
        <taxon>rosids</taxon>
        <taxon>malvids</taxon>
        <taxon>Malvales</taxon>
        <taxon>Malvaceae</taxon>
        <taxon>Malvoideae</taxon>
        <taxon>Gossypium</taxon>
    </lineage>
</organism>
<keyword evidence="1" id="KW-0732">Signal</keyword>
<reference evidence="3" key="1">
    <citation type="submission" date="2014-09" db="EMBL/GenBank/DDBJ databases">
        <authorList>
            <person name="Mudge J."/>
            <person name="Ramaraj T."/>
            <person name="Lindquist I.E."/>
            <person name="Bharti A.K."/>
            <person name="Sundararajan A."/>
            <person name="Cameron C.T."/>
            <person name="Woodward J.E."/>
            <person name="May G.D."/>
            <person name="Brubaker C."/>
            <person name="Broadhvest J."/>
            <person name="Wilkins T.A."/>
        </authorList>
    </citation>
    <scope>NUCLEOTIDE SEQUENCE</scope>
    <source>
        <strain evidence="3">cv. AKA8401</strain>
    </source>
</reference>
<proteinExistence type="predicted"/>
<protein>
    <submittedName>
        <fullName evidence="2">Uncharacterized protein</fullName>
    </submittedName>
</protein>
<sequence length="61" mass="6685">MYVKIGWQNGFANSLFLSTLAETWACVSAVCDTRSCYTAMCPLVLILNEVSMLHTVSHTGV</sequence>
<dbReference type="AlphaFoldDB" id="A0A0B0PDV0"/>
<dbReference type="Proteomes" id="UP000032142">
    <property type="component" value="Unassembled WGS sequence"/>
</dbReference>